<comment type="similarity">
    <text evidence="2 10 12">Belongs to the GrpE family.</text>
</comment>
<proteinExistence type="inferred from homology"/>
<evidence type="ECO:0000313" key="14">
    <source>
        <dbReference type="EMBL" id="OGZ26744.1"/>
    </source>
</evidence>
<dbReference type="FunFam" id="2.30.22.10:FF:000001">
    <property type="entry name" value="Protein GrpE"/>
    <property type="match status" value="1"/>
</dbReference>
<dbReference type="Gene3D" id="3.90.20.20">
    <property type="match status" value="1"/>
</dbReference>
<dbReference type="GO" id="GO:0051087">
    <property type="term" value="F:protein-folding chaperone binding"/>
    <property type="evidence" value="ECO:0007669"/>
    <property type="project" value="InterPro"/>
</dbReference>
<dbReference type="InterPro" id="IPR000740">
    <property type="entry name" value="GrpE"/>
</dbReference>
<evidence type="ECO:0000256" key="2">
    <source>
        <dbReference type="ARBA" id="ARBA00009054"/>
    </source>
</evidence>
<comment type="function">
    <text evidence="7 10 11">Participates actively in the response to hyperosmotic and heat shock by preventing the aggregation of stress-denatured proteins, in association with DnaK and GrpE. It is the nucleotide exchange factor for DnaK and may function as a thermosensor. Unfolded proteins bind initially to DnaJ; upon interaction with the DnaJ-bound protein, DnaK hydrolyzes its bound ATP, resulting in the formation of a stable complex. GrpE releases ADP from DnaK; ATP binding to DnaK triggers the release of the substrate protein, thus completing the reaction cycle. Several rounds of ATP-dependent interactions between DnaJ, DnaK and GrpE are required for fully efficient folding.</text>
</comment>
<dbReference type="PROSITE" id="PS01071">
    <property type="entry name" value="GRPE"/>
    <property type="match status" value="1"/>
</dbReference>
<dbReference type="PANTHER" id="PTHR21237">
    <property type="entry name" value="GRPE PROTEIN"/>
    <property type="match status" value="1"/>
</dbReference>
<evidence type="ECO:0000256" key="6">
    <source>
        <dbReference type="ARBA" id="ARBA00023186"/>
    </source>
</evidence>
<evidence type="ECO:0000256" key="9">
    <source>
        <dbReference type="ARBA" id="ARBA00076414"/>
    </source>
</evidence>
<evidence type="ECO:0000256" key="3">
    <source>
        <dbReference type="ARBA" id="ARBA00011738"/>
    </source>
</evidence>
<dbReference type="InterPro" id="IPR013805">
    <property type="entry name" value="GrpE_CC"/>
</dbReference>
<dbReference type="STRING" id="1801677.A2365_02535"/>
<evidence type="ECO:0000313" key="15">
    <source>
        <dbReference type="Proteomes" id="UP000177740"/>
    </source>
</evidence>
<dbReference type="Gene3D" id="2.30.22.10">
    <property type="entry name" value="Head domain of nucleotide exchange factor GrpE"/>
    <property type="match status" value="1"/>
</dbReference>
<keyword evidence="13" id="KW-0175">Coiled coil</keyword>
<dbReference type="HAMAP" id="MF_01151">
    <property type="entry name" value="GrpE"/>
    <property type="match status" value="1"/>
</dbReference>
<evidence type="ECO:0000256" key="10">
    <source>
        <dbReference type="HAMAP-Rule" id="MF_01151"/>
    </source>
</evidence>
<evidence type="ECO:0000256" key="7">
    <source>
        <dbReference type="ARBA" id="ARBA00053401"/>
    </source>
</evidence>
<gene>
    <name evidence="10" type="primary">grpE</name>
    <name evidence="14" type="ORF">A2365_02535</name>
</gene>
<feature type="coiled-coil region" evidence="13">
    <location>
        <begin position="4"/>
        <end position="53"/>
    </location>
</feature>
<evidence type="ECO:0000256" key="8">
    <source>
        <dbReference type="ARBA" id="ARBA00072274"/>
    </source>
</evidence>
<evidence type="ECO:0000256" key="13">
    <source>
        <dbReference type="SAM" id="Coils"/>
    </source>
</evidence>
<name>A0A1G2ELQ4_9BACT</name>
<dbReference type="SUPFAM" id="SSF58014">
    <property type="entry name" value="Coiled-coil domain of nucleotide exchange factor GrpE"/>
    <property type="match status" value="1"/>
</dbReference>
<dbReference type="CDD" id="cd00446">
    <property type="entry name" value="GrpE"/>
    <property type="match status" value="1"/>
</dbReference>
<dbReference type="PRINTS" id="PR00773">
    <property type="entry name" value="GRPEPROTEIN"/>
</dbReference>
<protein>
    <recommendedName>
        <fullName evidence="8 10">Protein GrpE</fullName>
    </recommendedName>
    <alternativeName>
        <fullName evidence="9 10">HSP-70 cofactor</fullName>
    </alternativeName>
</protein>
<dbReference type="GO" id="GO:0006457">
    <property type="term" value="P:protein folding"/>
    <property type="evidence" value="ECO:0007669"/>
    <property type="project" value="InterPro"/>
</dbReference>
<accession>A0A1G2ELQ4</accession>
<comment type="subcellular location">
    <subcellularLocation>
        <location evidence="1 10">Cytoplasm</location>
    </subcellularLocation>
</comment>
<dbReference type="GO" id="GO:0005737">
    <property type="term" value="C:cytoplasm"/>
    <property type="evidence" value="ECO:0007669"/>
    <property type="project" value="UniProtKB-SubCell"/>
</dbReference>
<keyword evidence="4 10" id="KW-0963">Cytoplasm</keyword>
<dbReference type="GO" id="GO:0051082">
    <property type="term" value="F:unfolded protein binding"/>
    <property type="evidence" value="ECO:0007669"/>
    <property type="project" value="TreeGrafter"/>
</dbReference>
<dbReference type="InterPro" id="IPR009012">
    <property type="entry name" value="GrpE_head"/>
</dbReference>
<dbReference type="AlphaFoldDB" id="A0A1G2ELQ4"/>
<dbReference type="Pfam" id="PF01025">
    <property type="entry name" value="GrpE"/>
    <property type="match status" value="1"/>
</dbReference>
<dbReference type="GO" id="GO:0042803">
    <property type="term" value="F:protein homodimerization activity"/>
    <property type="evidence" value="ECO:0007669"/>
    <property type="project" value="InterPro"/>
</dbReference>
<keyword evidence="6 10" id="KW-0143">Chaperone</keyword>
<keyword evidence="5 10" id="KW-0346">Stress response</keyword>
<sequence>MTDKEDLKKELEECQKLKEEYLLGWKRERADFINFKKDEASRIERAVERTEEDIIEELLPVLDSIYLAEGVNPEDPCLEGVVKIKEMALNFFKKAGVEEIECLGKEFDPYCHEAVQMVDKPEEKDKIIEVIKRGYVFNGKVLRPAKVKVAK</sequence>
<evidence type="ECO:0000256" key="1">
    <source>
        <dbReference type="ARBA" id="ARBA00004496"/>
    </source>
</evidence>
<evidence type="ECO:0000256" key="12">
    <source>
        <dbReference type="RuleBase" id="RU004478"/>
    </source>
</evidence>
<dbReference type="Proteomes" id="UP000177740">
    <property type="component" value="Unassembled WGS sequence"/>
</dbReference>
<comment type="subunit">
    <text evidence="3 10">Homodimer.</text>
</comment>
<evidence type="ECO:0000256" key="4">
    <source>
        <dbReference type="ARBA" id="ARBA00022490"/>
    </source>
</evidence>
<dbReference type="PANTHER" id="PTHR21237:SF23">
    <property type="entry name" value="GRPE PROTEIN HOMOLOG, MITOCHONDRIAL"/>
    <property type="match status" value="1"/>
</dbReference>
<reference evidence="14 15" key="1">
    <citation type="journal article" date="2016" name="Nat. Commun.">
        <title>Thousands of microbial genomes shed light on interconnected biogeochemical processes in an aquifer system.</title>
        <authorList>
            <person name="Anantharaman K."/>
            <person name="Brown C.T."/>
            <person name="Hug L.A."/>
            <person name="Sharon I."/>
            <person name="Castelle C.J."/>
            <person name="Probst A.J."/>
            <person name="Thomas B.C."/>
            <person name="Singh A."/>
            <person name="Wilkins M.J."/>
            <person name="Karaoz U."/>
            <person name="Brodie E.L."/>
            <person name="Williams K.H."/>
            <person name="Hubbard S.S."/>
            <person name="Banfield J.F."/>
        </authorList>
    </citation>
    <scope>NUCLEOTIDE SEQUENCE [LARGE SCALE GENOMIC DNA]</scope>
</reference>
<dbReference type="GO" id="GO:0000774">
    <property type="term" value="F:adenyl-nucleotide exchange factor activity"/>
    <property type="evidence" value="ECO:0007669"/>
    <property type="project" value="InterPro"/>
</dbReference>
<dbReference type="EMBL" id="MHMM01000017">
    <property type="protein sequence ID" value="OGZ26744.1"/>
    <property type="molecule type" value="Genomic_DNA"/>
</dbReference>
<evidence type="ECO:0000256" key="11">
    <source>
        <dbReference type="RuleBase" id="RU000639"/>
    </source>
</evidence>
<dbReference type="SUPFAM" id="SSF51064">
    <property type="entry name" value="Head domain of nucleotide exchange factor GrpE"/>
    <property type="match status" value="1"/>
</dbReference>
<comment type="caution">
    <text evidence="14">The sequence shown here is derived from an EMBL/GenBank/DDBJ whole genome shotgun (WGS) entry which is preliminary data.</text>
</comment>
<evidence type="ECO:0000256" key="5">
    <source>
        <dbReference type="ARBA" id="ARBA00023016"/>
    </source>
</evidence>
<organism evidence="14 15">
    <name type="scientific">Candidatus Nealsonbacteria bacterium RIFOXYB1_FULL_40_15</name>
    <dbReference type="NCBI Taxonomy" id="1801677"/>
    <lineage>
        <taxon>Bacteria</taxon>
        <taxon>Candidatus Nealsoniibacteriota</taxon>
    </lineage>
</organism>